<comment type="caution">
    <text evidence="2">The sequence shown here is derived from an EMBL/GenBank/DDBJ whole genome shotgun (WGS) entry which is preliminary data.</text>
</comment>
<gene>
    <name evidence="2" type="ORF">A2960_00435</name>
</gene>
<organism evidence="2 3">
    <name type="scientific">Candidatus Gottesmanbacteria bacterium RIFCSPLOWO2_01_FULL_39_12b</name>
    <dbReference type="NCBI Taxonomy" id="1798388"/>
    <lineage>
        <taxon>Bacteria</taxon>
        <taxon>Candidatus Gottesmaniibacteriota</taxon>
    </lineage>
</organism>
<evidence type="ECO:0000313" key="3">
    <source>
        <dbReference type="Proteomes" id="UP000176609"/>
    </source>
</evidence>
<evidence type="ECO:0000313" key="2">
    <source>
        <dbReference type="EMBL" id="OGG26624.1"/>
    </source>
</evidence>
<dbReference type="AlphaFoldDB" id="A0A1F6APL7"/>
<dbReference type="SUPFAM" id="SSF53067">
    <property type="entry name" value="Actin-like ATPase domain"/>
    <property type="match status" value="1"/>
</dbReference>
<evidence type="ECO:0000259" key="1">
    <source>
        <dbReference type="Pfam" id="PF00814"/>
    </source>
</evidence>
<dbReference type="Proteomes" id="UP000176609">
    <property type="component" value="Unassembled WGS sequence"/>
</dbReference>
<dbReference type="InterPro" id="IPR000905">
    <property type="entry name" value="Gcp-like_dom"/>
</dbReference>
<dbReference type="InterPro" id="IPR043129">
    <property type="entry name" value="ATPase_NBD"/>
</dbReference>
<protein>
    <recommendedName>
        <fullName evidence="1">Gcp-like domain-containing protein</fullName>
    </recommendedName>
</protein>
<reference evidence="2 3" key="1">
    <citation type="journal article" date="2016" name="Nat. Commun.">
        <title>Thousands of microbial genomes shed light on interconnected biogeochemical processes in an aquifer system.</title>
        <authorList>
            <person name="Anantharaman K."/>
            <person name="Brown C.T."/>
            <person name="Hug L.A."/>
            <person name="Sharon I."/>
            <person name="Castelle C.J."/>
            <person name="Probst A.J."/>
            <person name="Thomas B.C."/>
            <person name="Singh A."/>
            <person name="Wilkins M.J."/>
            <person name="Karaoz U."/>
            <person name="Brodie E.L."/>
            <person name="Williams K.H."/>
            <person name="Hubbard S.S."/>
            <person name="Banfield J.F."/>
        </authorList>
    </citation>
    <scope>NUCLEOTIDE SEQUENCE [LARGE SCALE GENOMIC DNA]</scope>
</reference>
<name>A0A1F6APL7_9BACT</name>
<accession>A0A1F6APL7</accession>
<dbReference type="EMBL" id="MFJR01000007">
    <property type="protein sequence ID" value="OGG26624.1"/>
    <property type="molecule type" value="Genomic_DNA"/>
</dbReference>
<dbReference type="Gene3D" id="3.30.420.40">
    <property type="match status" value="1"/>
</dbReference>
<sequence length="105" mass="11603">MKQKVVLHIDTSQRTKTKISLDIAGHILEKISISDSYQSQRTLPLISAIFRENKLKPEDITEIKIFTGPGSFTGLRVGATIGNTLGWLLNVPVNGKKGNIVDPQY</sequence>
<proteinExistence type="predicted"/>
<dbReference type="Pfam" id="PF00814">
    <property type="entry name" value="TsaD"/>
    <property type="match status" value="1"/>
</dbReference>
<feature type="domain" description="Gcp-like" evidence="1">
    <location>
        <begin position="39"/>
        <end position="93"/>
    </location>
</feature>